<organism evidence="2 3">
    <name type="scientific">Nicrophorus vespilloides</name>
    <name type="common">Boreal carrion beetle</name>
    <dbReference type="NCBI Taxonomy" id="110193"/>
    <lineage>
        <taxon>Eukaryota</taxon>
        <taxon>Metazoa</taxon>
        <taxon>Ecdysozoa</taxon>
        <taxon>Arthropoda</taxon>
        <taxon>Hexapoda</taxon>
        <taxon>Insecta</taxon>
        <taxon>Pterygota</taxon>
        <taxon>Neoptera</taxon>
        <taxon>Endopterygota</taxon>
        <taxon>Coleoptera</taxon>
        <taxon>Polyphaga</taxon>
        <taxon>Staphyliniformia</taxon>
        <taxon>Silphidae</taxon>
        <taxon>Nicrophorinae</taxon>
        <taxon>Nicrophorus</taxon>
    </lineage>
</organism>
<sequence>MQRINRKKLDRGNVYIKGARLHNERNQFHGATKMNKLLAVQVLAFTLCSVYGQHLQEAAQLAESGLTGAVQAGSKYFQYAHVPAKDHYEVGHKRGNEHHFIERHEKAHPHEGQFKTKVRWGDKNGGYGEHYWDYNHAGGHGADGHDEEESQNHESYEPYEEEVDEQESGKRQRRAHEEVELVDHPKVSRSLNQKHGGNYRKLQGNYERTRRQNA</sequence>
<proteinExistence type="predicted"/>
<reference evidence="3" key="1">
    <citation type="submission" date="2025-08" db="UniProtKB">
        <authorList>
            <consortium name="RefSeq"/>
        </authorList>
    </citation>
    <scope>IDENTIFICATION</scope>
    <source>
        <tissue evidence="3">Whole Larva</tissue>
    </source>
</reference>
<feature type="compositionally biased region" description="Acidic residues" evidence="1">
    <location>
        <begin position="157"/>
        <end position="166"/>
    </location>
</feature>
<evidence type="ECO:0000256" key="1">
    <source>
        <dbReference type="SAM" id="MobiDB-lite"/>
    </source>
</evidence>
<feature type="compositionally biased region" description="Basic and acidic residues" evidence="1">
    <location>
        <begin position="167"/>
        <end position="186"/>
    </location>
</feature>
<dbReference type="GeneID" id="108561142"/>
<feature type="region of interest" description="Disordered" evidence="1">
    <location>
        <begin position="138"/>
        <end position="214"/>
    </location>
</feature>
<gene>
    <name evidence="3" type="primary">LOC108561142</name>
</gene>
<name>A0ABM1MIP5_NICVS</name>
<evidence type="ECO:0000313" key="2">
    <source>
        <dbReference type="Proteomes" id="UP000695000"/>
    </source>
</evidence>
<dbReference type="Proteomes" id="UP000695000">
    <property type="component" value="Unplaced"/>
</dbReference>
<keyword evidence="2" id="KW-1185">Reference proteome</keyword>
<evidence type="ECO:0000313" key="3">
    <source>
        <dbReference type="RefSeq" id="XP_017774445.1"/>
    </source>
</evidence>
<protein>
    <submittedName>
        <fullName evidence="3">Uncharacterized protein LOC108561142 isoform X2</fullName>
    </submittedName>
</protein>
<accession>A0ABM1MIP5</accession>
<dbReference type="RefSeq" id="XP_017774445.1">
    <property type="nucleotide sequence ID" value="XM_017918956.1"/>
</dbReference>